<dbReference type="STRING" id="493475.GARC_2097"/>
<dbReference type="OrthoDB" id="6058at2"/>
<dbReference type="SUPFAM" id="SSF51182">
    <property type="entry name" value="RmlC-like cupins"/>
    <property type="match status" value="1"/>
</dbReference>
<organism evidence="2 3">
    <name type="scientific">Paraglaciecola arctica BSs20135</name>
    <dbReference type="NCBI Taxonomy" id="493475"/>
    <lineage>
        <taxon>Bacteria</taxon>
        <taxon>Pseudomonadati</taxon>
        <taxon>Pseudomonadota</taxon>
        <taxon>Gammaproteobacteria</taxon>
        <taxon>Alteromonadales</taxon>
        <taxon>Alteromonadaceae</taxon>
        <taxon>Paraglaciecola</taxon>
    </lineage>
</organism>
<sequence>MTENNVTNEKLFKNVEIDAGFGEQIESRIARFESRKYDWNALKFQADYNPVYRRAQVRYLGTGAAGVSSDMNVVAAENFTFSTMCLPSGCEGPMHVHHDVEEVFFVYKGTIKLFLEDGDKRYTTILKERDLVSVPAGIYRGLNNIGQEEALMFVMLGSGKPQIPTYPDYHPLSKIKRDI</sequence>
<evidence type="ECO:0000259" key="1">
    <source>
        <dbReference type="Pfam" id="PF07883"/>
    </source>
</evidence>
<evidence type="ECO:0000313" key="2">
    <source>
        <dbReference type="EMBL" id="GAC19064.1"/>
    </source>
</evidence>
<dbReference type="PANTHER" id="PTHR43346">
    <property type="entry name" value="LIGAND BINDING DOMAIN PROTEIN, PUTATIVE (AFU_ORTHOLOGUE AFUA_6G14370)-RELATED"/>
    <property type="match status" value="1"/>
</dbReference>
<feature type="domain" description="Cupin type-2" evidence="1">
    <location>
        <begin position="83"/>
        <end position="154"/>
    </location>
</feature>
<dbReference type="AlphaFoldDB" id="K6XEJ7"/>
<dbReference type="Pfam" id="PF07883">
    <property type="entry name" value="Cupin_2"/>
    <property type="match status" value="1"/>
</dbReference>
<dbReference type="InterPro" id="IPR014710">
    <property type="entry name" value="RmlC-like_jellyroll"/>
</dbReference>
<dbReference type="Proteomes" id="UP000006327">
    <property type="component" value="Unassembled WGS sequence"/>
</dbReference>
<dbReference type="EMBL" id="BAEO01000027">
    <property type="protein sequence ID" value="GAC19064.1"/>
    <property type="molecule type" value="Genomic_DNA"/>
</dbReference>
<accession>K6XEJ7</accession>
<dbReference type="RefSeq" id="WP_007619472.1">
    <property type="nucleotide sequence ID" value="NZ_BAEO01000027.1"/>
</dbReference>
<reference evidence="2 3" key="1">
    <citation type="journal article" date="2017" name="Antonie Van Leeuwenhoek">
        <title>Rhizobium rhizosphaerae sp. nov., a novel species isolated from rice rhizosphere.</title>
        <authorList>
            <person name="Zhao J.J."/>
            <person name="Zhang J."/>
            <person name="Zhang R.J."/>
            <person name="Zhang C.W."/>
            <person name="Yin H.Q."/>
            <person name="Zhang X.X."/>
        </authorList>
    </citation>
    <scope>NUCLEOTIDE SEQUENCE [LARGE SCALE GENOMIC DNA]</scope>
    <source>
        <strain evidence="2 3">BSs20135</strain>
    </source>
</reference>
<dbReference type="Gene3D" id="2.60.120.10">
    <property type="entry name" value="Jelly Rolls"/>
    <property type="match status" value="1"/>
</dbReference>
<dbReference type="InterPro" id="IPR013096">
    <property type="entry name" value="Cupin_2"/>
</dbReference>
<name>K6XEJ7_9ALTE</name>
<dbReference type="CDD" id="cd02225">
    <property type="entry name" value="cupin_PA3510-like"/>
    <property type="match status" value="1"/>
</dbReference>
<proteinExistence type="predicted"/>
<dbReference type="InterPro" id="IPR011051">
    <property type="entry name" value="RmlC_Cupin_sf"/>
</dbReference>
<keyword evidence="3" id="KW-1185">Reference proteome</keyword>
<evidence type="ECO:0000313" key="3">
    <source>
        <dbReference type="Proteomes" id="UP000006327"/>
    </source>
</evidence>
<dbReference type="InterPro" id="IPR052538">
    <property type="entry name" value="Flavonoid_dioxygenase-like"/>
</dbReference>
<comment type="caution">
    <text evidence="2">The sequence shown here is derived from an EMBL/GenBank/DDBJ whole genome shotgun (WGS) entry which is preliminary data.</text>
</comment>
<dbReference type="PANTHER" id="PTHR43346:SF1">
    <property type="entry name" value="QUERCETIN 2,3-DIOXYGENASE-RELATED"/>
    <property type="match status" value="1"/>
</dbReference>
<protein>
    <recommendedName>
        <fullName evidence="1">Cupin type-2 domain-containing protein</fullName>
    </recommendedName>
</protein>
<dbReference type="eggNOG" id="COG0662">
    <property type="taxonomic scope" value="Bacteria"/>
</dbReference>
<gene>
    <name evidence="2" type="ORF">GARC_2097</name>
</gene>